<keyword evidence="3" id="KW-0131">Cell cycle</keyword>
<evidence type="ECO:0000256" key="1">
    <source>
        <dbReference type="SAM" id="Coils"/>
    </source>
</evidence>
<evidence type="ECO:0000313" key="3">
    <source>
        <dbReference type="EMBL" id="MBP2072074.1"/>
    </source>
</evidence>
<keyword evidence="3" id="KW-0132">Cell division</keyword>
<sequence>MNEDLSKIRQRISQLSKRRQMLENKIMNTGDILKASYYERFIVCGKPNCKCMHGEKHGPIPWITCKKETKTVSTSVPSNNVARTKEMTENYKTFRNAQKEIKKINNEINELIQEILKIKEGDIDEIIKK</sequence>
<name>A0ABS4NEH7_9THEO</name>
<keyword evidence="4" id="KW-1185">Reference proteome</keyword>
<feature type="domain" description="DUF6788" evidence="2">
    <location>
        <begin position="13"/>
        <end position="84"/>
    </location>
</feature>
<comment type="caution">
    <text evidence="3">The sequence shown here is derived from an EMBL/GenBank/DDBJ whole genome shotgun (WGS) entry which is preliminary data.</text>
</comment>
<keyword evidence="1" id="KW-0175">Coiled coil</keyword>
<dbReference type="InterPro" id="IPR046738">
    <property type="entry name" value="DUF6788"/>
</dbReference>
<evidence type="ECO:0000259" key="2">
    <source>
        <dbReference type="Pfam" id="PF20586"/>
    </source>
</evidence>
<gene>
    <name evidence="3" type="ORF">J2Z80_001601</name>
</gene>
<protein>
    <submittedName>
        <fullName evidence="3">Cell division protein FtsB</fullName>
    </submittedName>
</protein>
<feature type="coiled-coil region" evidence="1">
    <location>
        <begin position="94"/>
        <end position="121"/>
    </location>
</feature>
<organism evidence="3 4">
    <name type="scientific">Thermoanaerobacterium butyriciformans</name>
    <dbReference type="NCBI Taxonomy" id="1702242"/>
    <lineage>
        <taxon>Bacteria</taxon>
        <taxon>Bacillati</taxon>
        <taxon>Bacillota</taxon>
        <taxon>Clostridia</taxon>
        <taxon>Thermoanaerobacterales</taxon>
        <taxon>Thermoanaerobacteraceae</taxon>
        <taxon>Thermoanaerobacterium</taxon>
    </lineage>
</organism>
<dbReference type="Pfam" id="PF20586">
    <property type="entry name" value="DUF6788"/>
    <property type="match status" value="1"/>
</dbReference>
<reference evidence="3" key="1">
    <citation type="submission" date="2021-03" db="EMBL/GenBank/DDBJ databases">
        <title>Genomic Encyclopedia of Type Strains, Phase IV (KMG-IV): sequencing the most valuable type-strain genomes for metagenomic binning, comparative biology and taxonomic classification.</title>
        <authorList>
            <person name="Goeker M."/>
        </authorList>
    </citation>
    <scope>NUCLEOTIDE SEQUENCE</scope>
    <source>
        <strain evidence="3">DSM 101588</strain>
    </source>
</reference>
<proteinExistence type="predicted"/>
<dbReference type="RefSeq" id="WP_209453887.1">
    <property type="nucleotide sequence ID" value="NZ_JAGGLT010000016.1"/>
</dbReference>
<dbReference type="EMBL" id="JAGGLT010000016">
    <property type="protein sequence ID" value="MBP2072074.1"/>
    <property type="molecule type" value="Genomic_DNA"/>
</dbReference>
<evidence type="ECO:0000313" key="4">
    <source>
        <dbReference type="Proteomes" id="UP001166402"/>
    </source>
</evidence>
<dbReference type="Proteomes" id="UP001166402">
    <property type="component" value="Unassembled WGS sequence"/>
</dbReference>
<accession>A0ABS4NEH7</accession>
<dbReference type="GO" id="GO:0051301">
    <property type="term" value="P:cell division"/>
    <property type="evidence" value="ECO:0007669"/>
    <property type="project" value="UniProtKB-KW"/>
</dbReference>